<keyword evidence="2" id="KW-1185">Reference proteome</keyword>
<protein>
    <submittedName>
        <fullName evidence="1">Uncharacterized protein</fullName>
    </submittedName>
</protein>
<dbReference type="InterPro" id="IPR038537">
    <property type="entry name" value="TatT_sf"/>
</dbReference>
<gene>
    <name evidence="1" type="ORF">Dace_2628</name>
</gene>
<dbReference type="Pfam" id="PF16811">
    <property type="entry name" value="TAtT"/>
    <property type="match status" value="1"/>
</dbReference>
<comment type="caution">
    <text evidence="1">The sequence shown here is derived from an EMBL/GenBank/DDBJ whole genome shotgun (WGS) entry which is preliminary data.</text>
</comment>
<proteinExistence type="predicted"/>
<name>Q1K2A6_DESA6</name>
<reference evidence="1" key="1">
    <citation type="submission" date="2006-05" db="EMBL/GenBank/DDBJ databases">
        <title>Annotation of the draft genome assembly of Desulfuromonas acetoxidans DSM 684.</title>
        <authorList>
            <consortium name="US DOE Joint Genome Institute (JGI-ORNL)"/>
            <person name="Larimer F."/>
            <person name="Land M."/>
            <person name="Hauser L."/>
        </authorList>
    </citation>
    <scope>NUCLEOTIDE SEQUENCE [LARGE SCALE GENOMIC DNA]</scope>
    <source>
        <strain evidence="1">DSM 684</strain>
    </source>
</reference>
<organism evidence="1 2">
    <name type="scientific">Desulfuromonas acetoxidans (strain DSM 684 / 11070)</name>
    <dbReference type="NCBI Taxonomy" id="281689"/>
    <lineage>
        <taxon>Bacteria</taxon>
        <taxon>Pseudomonadati</taxon>
        <taxon>Thermodesulfobacteriota</taxon>
        <taxon>Desulfuromonadia</taxon>
        <taxon>Desulfuromonadales</taxon>
        <taxon>Desulfuromonadaceae</taxon>
        <taxon>Desulfuromonas</taxon>
    </lineage>
</organism>
<accession>Q1K2A6</accession>
<sequence length="319" mass="36827">MAYLIKFAASIDIFNKLPRYSLFTIIIKRSAMRYFSKHMLLILTTFLLSGCAKQWQPSWNQAVSSNNQQPVEHLLEQAREKYAKSDNGEKLSSSIQAYQSVLKADPNNYEALQTLSTQYILLGTAYTEKRAEKAEYFKQAIVYAEWAMYTNPQFREKIEQGMKPWQAADALTARESEAMLFWVTAIQYEFKEVMSLYAKIINVDRLNHALTIINRIQEVNPQFGGGAVEFCKAICYYALPSSKGGDKQKGDLAMQQAVTHGEKWLLPRWALGKYYYPIRGEDIKAQQELAWVASQDITKYNDPLPWRVHFRENAQQLLQ</sequence>
<evidence type="ECO:0000313" key="1">
    <source>
        <dbReference type="EMBL" id="EAT16533.1"/>
    </source>
</evidence>
<dbReference type="Gene3D" id="1.25.40.920">
    <property type="entry name" value="TRAP transporter T-component"/>
    <property type="match status" value="1"/>
</dbReference>
<dbReference type="Proteomes" id="UP000005695">
    <property type="component" value="Unassembled WGS sequence"/>
</dbReference>
<reference evidence="1" key="2">
    <citation type="submission" date="2006-05" db="EMBL/GenBank/DDBJ databases">
        <title>Sequencing of the draft genome and assembly of Desulfuromonas acetoxidans DSM 684.</title>
        <authorList>
            <consortium name="US DOE Joint Genome Institute (JGI-PGF)"/>
            <person name="Copeland A."/>
            <person name="Lucas S."/>
            <person name="Lapidus A."/>
            <person name="Barry K."/>
            <person name="Detter J.C."/>
            <person name="Glavina del Rio T."/>
            <person name="Hammon N."/>
            <person name="Israni S."/>
            <person name="Dalin E."/>
            <person name="Tice H."/>
            <person name="Bruce D."/>
            <person name="Pitluck S."/>
            <person name="Richardson P."/>
        </authorList>
    </citation>
    <scope>NUCLEOTIDE SEQUENCE [LARGE SCALE GENOMIC DNA]</scope>
    <source>
        <strain evidence="1">DSM 684</strain>
    </source>
</reference>
<dbReference type="EMBL" id="AAEW02000004">
    <property type="protein sequence ID" value="EAT16533.1"/>
    <property type="molecule type" value="Genomic_DNA"/>
</dbReference>
<dbReference type="AlphaFoldDB" id="Q1K2A6"/>
<dbReference type="InterPro" id="IPR031823">
    <property type="entry name" value="TatT"/>
</dbReference>
<dbReference type="RefSeq" id="WP_005998520.1">
    <property type="nucleotide sequence ID" value="NZ_AAEW02000004.1"/>
</dbReference>
<evidence type="ECO:0000313" key="2">
    <source>
        <dbReference type="Proteomes" id="UP000005695"/>
    </source>
</evidence>
<dbReference type="OrthoDB" id="3806873at2"/>